<dbReference type="InterPro" id="IPR019734">
    <property type="entry name" value="TPR_rpt"/>
</dbReference>
<dbReference type="Pfam" id="PF13414">
    <property type="entry name" value="TPR_11"/>
    <property type="match status" value="1"/>
</dbReference>
<reference evidence="3 4" key="1">
    <citation type="submission" date="2013-11" db="EMBL/GenBank/DDBJ databases">
        <title>Metagenomic analysis of a methanogenic consortium involved in long chain n-alkane degradation.</title>
        <authorList>
            <person name="Davidova I.A."/>
            <person name="Callaghan A.V."/>
            <person name="Wawrik B."/>
            <person name="Pruitt S."/>
            <person name="Marks C."/>
            <person name="Duncan K.E."/>
            <person name="Suflita J.M."/>
        </authorList>
    </citation>
    <scope>NUCLEOTIDE SEQUENCE [LARGE SCALE GENOMIC DNA]</scope>
    <source>
        <strain evidence="3 4">SPR</strain>
    </source>
</reference>
<dbReference type="SMART" id="SM00028">
    <property type="entry name" value="TPR"/>
    <property type="match status" value="2"/>
</dbReference>
<dbReference type="InterPro" id="IPR007730">
    <property type="entry name" value="SPOR-like_dom"/>
</dbReference>
<dbReference type="RefSeq" id="WP_044351200.1">
    <property type="nucleotide sequence ID" value="NZ_AZAC01000035.1"/>
</dbReference>
<dbReference type="OrthoDB" id="5338908at2"/>
<keyword evidence="1" id="KW-0732">Signal</keyword>
<dbReference type="STRING" id="1429043.X474_21310"/>
<dbReference type="Gene3D" id="3.30.70.1070">
    <property type="entry name" value="Sporulation related repeat"/>
    <property type="match status" value="1"/>
</dbReference>
<dbReference type="SUPFAM" id="SSF110997">
    <property type="entry name" value="Sporulation related repeat"/>
    <property type="match status" value="1"/>
</dbReference>
<dbReference type="Gene3D" id="1.25.40.10">
    <property type="entry name" value="Tetratricopeptide repeat domain"/>
    <property type="match status" value="1"/>
</dbReference>
<dbReference type="InterPro" id="IPR011990">
    <property type="entry name" value="TPR-like_helical_dom_sf"/>
</dbReference>
<evidence type="ECO:0000259" key="2">
    <source>
        <dbReference type="PROSITE" id="PS51724"/>
    </source>
</evidence>
<dbReference type="InterPro" id="IPR036680">
    <property type="entry name" value="SPOR-like_sf"/>
</dbReference>
<dbReference type="EMBL" id="AZAC01000035">
    <property type="protein sequence ID" value="KIX12042.1"/>
    <property type="molecule type" value="Genomic_DNA"/>
</dbReference>
<keyword evidence="4" id="KW-1185">Reference proteome</keyword>
<feature type="domain" description="SPOR" evidence="2">
    <location>
        <begin position="160"/>
        <end position="240"/>
    </location>
</feature>
<feature type="chain" id="PRO_5002242710" description="SPOR domain-containing protein" evidence="1">
    <location>
        <begin position="29"/>
        <end position="242"/>
    </location>
</feature>
<evidence type="ECO:0000313" key="4">
    <source>
        <dbReference type="Proteomes" id="UP000032233"/>
    </source>
</evidence>
<proteinExistence type="predicted"/>
<dbReference type="PROSITE" id="PS51724">
    <property type="entry name" value="SPOR"/>
    <property type="match status" value="1"/>
</dbReference>
<dbReference type="AlphaFoldDB" id="A0A0D2GB30"/>
<organism evidence="3 4">
    <name type="scientific">Dethiosulfatarculus sandiegensis</name>
    <dbReference type="NCBI Taxonomy" id="1429043"/>
    <lineage>
        <taxon>Bacteria</taxon>
        <taxon>Pseudomonadati</taxon>
        <taxon>Thermodesulfobacteriota</taxon>
        <taxon>Desulfarculia</taxon>
        <taxon>Desulfarculales</taxon>
        <taxon>Desulfarculaceae</taxon>
        <taxon>Dethiosulfatarculus</taxon>
    </lineage>
</organism>
<dbReference type="SUPFAM" id="SSF48452">
    <property type="entry name" value="TPR-like"/>
    <property type="match status" value="1"/>
</dbReference>
<name>A0A0D2GB30_9BACT</name>
<dbReference type="Pfam" id="PF05036">
    <property type="entry name" value="SPOR"/>
    <property type="match status" value="1"/>
</dbReference>
<dbReference type="Proteomes" id="UP000032233">
    <property type="component" value="Unassembled WGS sequence"/>
</dbReference>
<feature type="signal peptide" evidence="1">
    <location>
        <begin position="1"/>
        <end position="28"/>
    </location>
</feature>
<dbReference type="GO" id="GO:0042834">
    <property type="term" value="F:peptidoglycan binding"/>
    <property type="evidence" value="ECO:0007669"/>
    <property type="project" value="InterPro"/>
</dbReference>
<protein>
    <recommendedName>
        <fullName evidence="2">SPOR domain-containing protein</fullName>
    </recommendedName>
</protein>
<evidence type="ECO:0000256" key="1">
    <source>
        <dbReference type="SAM" id="SignalP"/>
    </source>
</evidence>
<accession>A0A0D2GB30</accession>
<dbReference type="InParanoid" id="A0A0D2GB30"/>
<sequence length="242" mass="27294">MTANFGGIRRFSGLALVFCLLAFLPACATVSGWFGDTDPAPEESLALKHWNQGLQFRAEGQLESAAAELERAIKADRSMYQAYYQLGLVYKDLNQPDLARQAWQYGLEEARKSPDRPEYPKEQAIAEMQAALTGLEHRPVETPIEPKPAPPKPGPKVKKPVKAGNYAVLYSSNLKESNARKDFIRLKSMGYETMIKQHKDSKGRTWHRVWAGCCQSRDKALRLARSMRKKGLKSDLTVMRPR</sequence>
<comment type="caution">
    <text evidence="3">The sequence shown here is derived from an EMBL/GenBank/DDBJ whole genome shotgun (WGS) entry which is preliminary data.</text>
</comment>
<gene>
    <name evidence="3" type="ORF">X474_21310</name>
</gene>
<evidence type="ECO:0000313" key="3">
    <source>
        <dbReference type="EMBL" id="KIX12042.1"/>
    </source>
</evidence>